<evidence type="ECO:0000256" key="3">
    <source>
        <dbReference type="ARBA" id="ARBA00022692"/>
    </source>
</evidence>
<dbReference type="InterPro" id="IPR017039">
    <property type="entry name" value="Virul_fac_BrkB"/>
</dbReference>
<gene>
    <name evidence="7" type="ORF">SDC9_173498</name>
</gene>
<dbReference type="NCBIfam" id="TIGR00765">
    <property type="entry name" value="yihY_not_rbn"/>
    <property type="match status" value="1"/>
</dbReference>
<evidence type="ECO:0000256" key="6">
    <source>
        <dbReference type="SAM" id="Phobius"/>
    </source>
</evidence>
<evidence type="ECO:0000256" key="4">
    <source>
        <dbReference type="ARBA" id="ARBA00022989"/>
    </source>
</evidence>
<evidence type="ECO:0000256" key="1">
    <source>
        <dbReference type="ARBA" id="ARBA00004651"/>
    </source>
</evidence>
<dbReference type="PANTHER" id="PTHR30213">
    <property type="entry name" value="INNER MEMBRANE PROTEIN YHJD"/>
    <property type="match status" value="1"/>
</dbReference>
<keyword evidence="3 6" id="KW-0812">Transmembrane</keyword>
<dbReference type="GO" id="GO:0005886">
    <property type="term" value="C:plasma membrane"/>
    <property type="evidence" value="ECO:0007669"/>
    <property type="project" value="UniProtKB-SubCell"/>
</dbReference>
<feature type="transmembrane region" description="Helical" evidence="6">
    <location>
        <begin position="87"/>
        <end position="107"/>
    </location>
</feature>
<organism evidence="7">
    <name type="scientific">bioreactor metagenome</name>
    <dbReference type="NCBI Taxonomy" id="1076179"/>
    <lineage>
        <taxon>unclassified sequences</taxon>
        <taxon>metagenomes</taxon>
        <taxon>ecological metagenomes</taxon>
    </lineage>
</organism>
<accession>A0A645GIM5</accession>
<dbReference type="Pfam" id="PF03631">
    <property type="entry name" value="Virul_fac_BrkB"/>
    <property type="match status" value="1"/>
</dbReference>
<evidence type="ECO:0000256" key="5">
    <source>
        <dbReference type="ARBA" id="ARBA00023136"/>
    </source>
</evidence>
<dbReference type="PANTHER" id="PTHR30213:SF0">
    <property type="entry name" value="UPF0761 MEMBRANE PROTEIN YIHY"/>
    <property type="match status" value="1"/>
</dbReference>
<keyword evidence="5 6" id="KW-0472">Membrane</keyword>
<name>A0A645GIM5_9ZZZZ</name>
<evidence type="ECO:0000256" key="2">
    <source>
        <dbReference type="ARBA" id="ARBA00022475"/>
    </source>
</evidence>
<keyword evidence="2" id="KW-1003">Cell membrane</keyword>
<proteinExistence type="predicted"/>
<sequence>MFIALGSHIMNFLAATTMLPPLFLTIWSQFRLVFLALLLFLVLYVLYSYAGDKRTSFKYVAPGAISALVAWMIISILFSFYVTHIAMYSLIYGSIGTLIILLVWLYVSATVIIMGAEFNSVLSELRAAHMAWKIPE</sequence>
<evidence type="ECO:0000313" key="7">
    <source>
        <dbReference type="EMBL" id="MPN26076.1"/>
    </source>
</evidence>
<reference evidence="7" key="1">
    <citation type="submission" date="2019-08" db="EMBL/GenBank/DDBJ databases">
        <authorList>
            <person name="Kucharzyk K."/>
            <person name="Murdoch R.W."/>
            <person name="Higgins S."/>
            <person name="Loffler F."/>
        </authorList>
    </citation>
    <scope>NUCLEOTIDE SEQUENCE</scope>
</reference>
<comment type="subcellular location">
    <subcellularLocation>
        <location evidence="1">Cell membrane</location>
        <topology evidence="1">Multi-pass membrane protein</topology>
    </subcellularLocation>
</comment>
<protein>
    <submittedName>
        <fullName evidence="7">Uncharacterized protein</fullName>
    </submittedName>
</protein>
<dbReference type="AlphaFoldDB" id="A0A645GIM5"/>
<dbReference type="EMBL" id="VSSQ01075491">
    <property type="protein sequence ID" value="MPN26076.1"/>
    <property type="molecule type" value="Genomic_DNA"/>
</dbReference>
<comment type="caution">
    <text evidence="7">The sequence shown here is derived from an EMBL/GenBank/DDBJ whole genome shotgun (WGS) entry which is preliminary data.</text>
</comment>
<keyword evidence="4 6" id="KW-1133">Transmembrane helix</keyword>
<feature type="transmembrane region" description="Helical" evidence="6">
    <location>
        <begin position="26"/>
        <end position="47"/>
    </location>
</feature>
<feature type="transmembrane region" description="Helical" evidence="6">
    <location>
        <begin position="59"/>
        <end position="81"/>
    </location>
</feature>